<dbReference type="Proteomes" id="UP000261540">
    <property type="component" value="Unplaced"/>
</dbReference>
<protein>
    <recommendedName>
        <fullName evidence="8">Collagen IV NC1 domain-containing protein</fullName>
    </recommendedName>
</protein>
<dbReference type="GO" id="GO:0005581">
    <property type="term" value="C:collagen trimer"/>
    <property type="evidence" value="ECO:0007669"/>
    <property type="project" value="UniProtKB-KW"/>
</dbReference>
<proteinExistence type="predicted"/>
<evidence type="ECO:0000313" key="9">
    <source>
        <dbReference type="Ensembl" id="ENSPKIP00000026865.1"/>
    </source>
</evidence>
<reference evidence="9" key="2">
    <citation type="submission" date="2025-09" db="UniProtKB">
        <authorList>
            <consortium name="Ensembl"/>
        </authorList>
    </citation>
    <scope>IDENTIFICATION</scope>
</reference>
<dbReference type="PANTHER" id="PTHR14619:SF8">
    <property type="entry name" value="COLLAGEN TYPE IV ALPHA 4 CHAIN"/>
    <property type="match status" value="1"/>
</dbReference>
<dbReference type="AlphaFoldDB" id="A0A3B3S9G8"/>
<dbReference type="SMART" id="SM00111">
    <property type="entry name" value="C4"/>
    <property type="match status" value="2"/>
</dbReference>
<keyword evidence="3" id="KW-0272">Extracellular matrix</keyword>
<evidence type="ECO:0000256" key="4">
    <source>
        <dbReference type="ARBA" id="ARBA00022737"/>
    </source>
</evidence>
<name>A0A3B3S9G8_9TELE</name>
<evidence type="ECO:0000256" key="6">
    <source>
        <dbReference type="ARBA" id="ARBA00023119"/>
    </source>
</evidence>
<dbReference type="PROSITE" id="PS51403">
    <property type="entry name" value="NC1_IV"/>
    <property type="match status" value="1"/>
</dbReference>
<feature type="domain" description="Collagen IV NC1" evidence="8">
    <location>
        <begin position="1"/>
        <end position="169"/>
    </location>
</feature>
<dbReference type="STRING" id="1676925.ENSPKIP00000026865"/>
<evidence type="ECO:0000313" key="10">
    <source>
        <dbReference type="Proteomes" id="UP000261540"/>
    </source>
</evidence>
<comment type="subcellular location">
    <subcellularLocation>
        <location evidence="1">Secreted</location>
        <location evidence="1">Extracellular space</location>
        <location evidence="1">Extracellular matrix</location>
        <location evidence="1">Basement membrane</location>
    </subcellularLocation>
</comment>
<dbReference type="GO" id="GO:0005604">
    <property type="term" value="C:basement membrane"/>
    <property type="evidence" value="ECO:0007669"/>
    <property type="project" value="UniProtKB-SubCell"/>
</dbReference>
<dbReference type="Pfam" id="PF01413">
    <property type="entry name" value="C4"/>
    <property type="match status" value="2"/>
</dbReference>
<dbReference type="GO" id="GO:0005201">
    <property type="term" value="F:extracellular matrix structural constituent"/>
    <property type="evidence" value="ECO:0007669"/>
    <property type="project" value="InterPro"/>
</dbReference>
<keyword evidence="10" id="KW-1185">Reference proteome</keyword>
<dbReference type="InterPro" id="IPR019326">
    <property type="entry name" value="NDNF"/>
</dbReference>
<keyword evidence="5" id="KW-0084">Basement membrane</keyword>
<dbReference type="PANTHER" id="PTHR14619">
    <property type="entry name" value="NEURON-DERIVED NEUROTROPHIC FACTOR"/>
    <property type="match status" value="1"/>
</dbReference>
<reference evidence="9" key="1">
    <citation type="submission" date="2025-08" db="UniProtKB">
        <authorList>
            <consortium name="Ensembl"/>
        </authorList>
    </citation>
    <scope>IDENTIFICATION</scope>
</reference>
<keyword evidence="2" id="KW-0964">Secreted</keyword>
<evidence type="ECO:0000256" key="2">
    <source>
        <dbReference type="ARBA" id="ARBA00022525"/>
    </source>
</evidence>
<evidence type="ECO:0000256" key="1">
    <source>
        <dbReference type="ARBA" id="ARBA00004302"/>
    </source>
</evidence>
<keyword evidence="7" id="KW-1015">Disulfide bond</keyword>
<dbReference type="SUPFAM" id="SSF56436">
    <property type="entry name" value="C-type lectin-like"/>
    <property type="match status" value="2"/>
</dbReference>
<dbReference type="Ensembl" id="ENSPKIT00000007624.1">
    <property type="protein sequence ID" value="ENSPKIP00000026865.1"/>
    <property type="gene ID" value="ENSPKIG00000009172.1"/>
</dbReference>
<dbReference type="InterPro" id="IPR016187">
    <property type="entry name" value="CTDL_fold"/>
</dbReference>
<evidence type="ECO:0000256" key="5">
    <source>
        <dbReference type="ARBA" id="ARBA00022869"/>
    </source>
</evidence>
<evidence type="ECO:0000259" key="8">
    <source>
        <dbReference type="PROSITE" id="PS51403"/>
    </source>
</evidence>
<dbReference type="InterPro" id="IPR036954">
    <property type="entry name" value="Collagen_IV_NC_sf"/>
</dbReference>
<keyword evidence="6" id="KW-0176">Collagen</keyword>
<dbReference type="Gene3D" id="2.170.240.10">
    <property type="entry name" value="Collagen IV, non-collagenous"/>
    <property type="match status" value="1"/>
</dbReference>
<sequence>MPFSFCNMGSCSYAERNDKSYWLASTAPMPMAPTSGAQIQQHISRCVVCETRSPIFAMHSQDASSPLCPSGWRTLWRGYSFLMHTSGGDIGAGQALMSPGSCLKDFRTQPVIECQGERGTCSYFTMGFSFWLTHVDELGQSELDKSLEILKDEMQQRQHAGRCSVCMKQ</sequence>
<organism evidence="9 10">
    <name type="scientific">Paramormyrops kingsleyae</name>
    <dbReference type="NCBI Taxonomy" id="1676925"/>
    <lineage>
        <taxon>Eukaryota</taxon>
        <taxon>Metazoa</taxon>
        <taxon>Chordata</taxon>
        <taxon>Craniata</taxon>
        <taxon>Vertebrata</taxon>
        <taxon>Euteleostomi</taxon>
        <taxon>Actinopterygii</taxon>
        <taxon>Neopterygii</taxon>
        <taxon>Teleostei</taxon>
        <taxon>Osteoglossocephala</taxon>
        <taxon>Osteoglossomorpha</taxon>
        <taxon>Osteoglossiformes</taxon>
        <taxon>Mormyridae</taxon>
        <taxon>Paramormyrops</taxon>
    </lineage>
</organism>
<keyword evidence="4" id="KW-0677">Repeat</keyword>
<evidence type="ECO:0000256" key="7">
    <source>
        <dbReference type="ARBA" id="ARBA00023157"/>
    </source>
</evidence>
<dbReference type="InterPro" id="IPR001442">
    <property type="entry name" value="Collagen_IV_NC"/>
</dbReference>
<accession>A0A3B3S9G8</accession>
<evidence type="ECO:0000256" key="3">
    <source>
        <dbReference type="ARBA" id="ARBA00022530"/>
    </source>
</evidence>
<dbReference type="GeneTree" id="ENSGT00940000153991"/>